<gene>
    <name evidence="2" type="ORF">METUNv1_03723</name>
</gene>
<proteinExistence type="predicted"/>
<dbReference type="OrthoDB" id="9958011at2"/>
<feature type="transmembrane region" description="Helical" evidence="1">
    <location>
        <begin position="20"/>
        <end position="42"/>
    </location>
</feature>
<reference evidence="2 3" key="1">
    <citation type="journal article" date="2011" name="J. Bacteriol.">
        <title>Genome sequence of Methyloversatilis universalis FAM5T, a methylotrophic representative of the order Rhodocyclales.</title>
        <authorList>
            <person name="Kittichotirat W."/>
            <person name="Good N.M."/>
            <person name="Hall R."/>
            <person name="Bringel F."/>
            <person name="Lajus A."/>
            <person name="Medigue C."/>
            <person name="Smalley N.E."/>
            <person name="Beck D."/>
            <person name="Bumgarner R."/>
            <person name="Vuilleumier S."/>
            <person name="Kalyuzhnaya M.G."/>
        </authorList>
    </citation>
    <scope>NUCLEOTIDE SEQUENCE [LARGE SCALE GENOMIC DNA]</scope>
    <source>
        <strain evidence="3">ATCC BAA-1314 / JCM 13912 / FAM5</strain>
    </source>
</reference>
<protein>
    <submittedName>
        <fullName evidence="2">Uncharacterized protein</fullName>
    </submittedName>
</protein>
<dbReference type="EMBL" id="AFHG01000059">
    <property type="protein sequence ID" value="EGK69758.1"/>
    <property type="molecule type" value="Genomic_DNA"/>
</dbReference>
<dbReference type="AlphaFoldDB" id="F5RHC6"/>
<organism evidence="2 3">
    <name type="scientific">Methyloversatilis universalis (strain ATCC BAA-1314 / DSM 25237 / JCM 13912 / CCUG 52030 / FAM5)</name>
    <dbReference type="NCBI Taxonomy" id="1000565"/>
    <lineage>
        <taxon>Bacteria</taxon>
        <taxon>Pseudomonadati</taxon>
        <taxon>Pseudomonadota</taxon>
        <taxon>Betaproteobacteria</taxon>
        <taxon>Nitrosomonadales</taxon>
        <taxon>Sterolibacteriaceae</taxon>
        <taxon>Methyloversatilis</taxon>
    </lineage>
</organism>
<dbReference type="Proteomes" id="UP000005019">
    <property type="component" value="Unassembled WGS sequence"/>
</dbReference>
<accession>F5RHC6</accession>
<name>F5RHC6_METUF</name>
<sequence length="125" mass="14045">MKIELKGNGLTVNGQRAKWWQTALALLAAPFLFLFLLADAVLNAPGKFGMWFCNTLGRAGLPEIGGALLQLRYPSRRIDWRPEGDHPDRLASLESKGLDVSALRKPHFACIHVVKIRREKRNGRE</sequence>
<evidence type="ECO:0000313" key="3">
    <source>
        <dbReference type="Proteomes" id="UP000005019"/>
    </source>
</evidence>
<keyword evidence="1" id="KW-0472">Membrane</keyword>
<dbReference type="STRING" id="1000565.METUNv1_03723"/>
<dbReference type="RefSeq" id="WP_008064304.1">
    <property type="nucleotide sequence ID" value="NZ_AFHG01000059.1"/>
</dbReference>
<comment type="caution">
    <text evidence="2">The sequence shown here is derived from an EMBL/GenBank/DDBJ whole genome shotgun (WGS) entry which is preliminary data.</text>
</comment>
<keyword evidence="3" id="KW-1185">Reference proteome</keyword>
<evidence type="ECO:0000256" key="1">
    <source>
        <dbReference type="SAM" id="Phobius"/>
    </source>
</evidence>
<keyword evidence="1" id="KW-0812">Transmembrane</keyword>
<keyword evidence="1" id="KW-1133">Transmembrane helix</keyword>
<evidence type="ECO:0000313" key="2">
    <source>
        <dbReference type="EMBL" id="EGK69758.1"/>
    </source>
</evidence>